<dbReference type="SMART" id="SM00829">
    <property type="entry name" value="PKS_ER"/>
    <property type="match status" value="1"/>
</dbReference>
<evidence type="ECO:0000256" key="5">
    <source>
        <dbReference type="ARBA" id="ARBA00022884"/>
    </source>
</evidence>
<dbReference type="RefSeq" id="WP_344275309.1">
    <property type="nucleotide sequence ID" value="NZ_BAAAKV010000022.1"/>
</dbReference>
<accession>A0ABN1UTX4</accession>
<dbReference type="Gene3D" id="3.90.180.10">
    <property type="entry name" value="Medium-chain alcohol dehydrogenases, catalytic domain"/>
    <property type="match status" value="1"/>
</dbReference>
<dbReference type="InterPro" id="IPR002364">
    <property type="entry name" value="Quin_OxRdtase/zeta-crystal_CS"/>
</dbReference>
<organism evidence="8 9">
    <name type="scientific">Streptomyces hebeiensis</name>
    <dbReference type="NCBI Taxonomy" id="229486"/>
    <lineage>
        <taxon>Bacteria</taxon>
        <taxon>Bacillati</taxon>
        <taxon>Actinomycetota</taxon>
        <taxon>Actinomycetes</taxon>
        <taxon>Kitasatosporales</taxon>
        <taxon>Streptomycetaceae</taxon>
        <taxon>Streptomyces</taxon>
    </lineage>
</organism>
<dbReference type="SUPFAM" id="SSF51735">
    <property type="entry name" value="NAD(P)-binding Rossmann-fold domains"/>
    <property type="match status" value="1"/>
</dbReference>
<evidence type="ECO:0000259" key="7">
    <source>
        <dbReference type="SMART" id="SM00829"/>
    </source>
</evidence>
<evidence type="ECO:0000256" key="3">
    <source>
        <dbReference type="ARBA" id="ARBA00022490"/>
    </source>
</evidence>
<keyword evidence="4" id="KW-0521">NADP</keyword>
<dbReference type="PROSITE" id="PS01162">
    <property type="entry name" value="QOR_ZETA_CRYSTAL"/>
    <property type="match status" value="1"/>
</dbReference>
<dbReference type="Pfam" id="PF00107">
    <property type="entry name" value="ADH_zinc_N"/>
    <property type="match status" value="1"/>
</dbReference>
<comment type="caution">
    <text evidence="8">The sequence shown here is derived from an EMBL/GenBank/DDBJ whole genome shotgun (WGS) entry which is preliminary data.</text>
</comment>
<evidence type="ECO:0000256" key="2">
    <source>
        <dbReference type="ARBA" id="ARBA00011881"/>
    </source>
</evidence>
<dbReference type="InterPro" id="IPR013154">
    <property type="entry name" value="ADH-like_N"/>
</dbReference>
<keyword evidence="5" id="KW-0694">RNA-binding</keyword>
<comment type="subunit">
    <text evidence="2">Homotetramer.</text>
</comment>
<gene>
    <name evidence="8" type="ORF">GCM10009654_27870</name>
</gene>
<keyword evidence="3" id="KW-0963">Cytoplasm</keyword>
<keyword evidence="6" id="KW-0007">Acetylation</keyword>
<dbReference type="PANTHER" id="PTHR44154">
    <property type="entry name" value="QUINONE OXIDOREDUCTASE"/>
    <property type="match status" value="1"/>
</dbReference>
<evidence type="ECO:0000313" key="9">
    <source>
        <dbReference type="Proteomes" id="UP001501371"/>
    </source>
</evidence>
<dbReference type="InterPro" id="IPR020843">
    <property type="entry name" value="ER"/>
</dbReference>
<protein>
    <submittedName>
        <fullName evidence="8">Alcohol dehydrogenase family protein</fullName>
    </submittedName>
</protein>
<evidence type="ECO:0000313" key="8">
    <source>
        <dbReference type="EMBL" id="GAA1169087.1"/>
    </source>
</evidence>
<dbReference type="SUPFAM" id="SSF50129">
    <property type="entry name" value="GroES-like"/>
    <property type="match status" value="1"/>
</dbReference>
<dbReference type="EMBL" id="BAAAKV010000022">
    <property type="protein sequence ID" value="GAA1169087.1"/>
    <property type="molecule type" value="Genomic_DNA"/>
</dbReference>
<dbReference type="InterPro" id="IPR013149">
    <property type="entry name" value="ADH-like_C"/>
</dbReference>
<dbReference type="Gene3D" id="3.40.50.720">
    <property type="entry name" value="NAD(P)-binding Rossmann-like Domain"/>
    <property type="match status" value="1"/>
</dbReference>
<reference evidence="8 9" key="1">
    <citation type="journal article" date="2019" name="Int. J. Syst. Evol. Microbiol.">
        <title>The Global Catalogue of Microorganisms (GCM) 10K type strain sequencing project: providing services to taxonomists for standard genome sequencing and annotation.</title>
        <authorList>
            <consortium name="The Broad Institute Genomics Platform"/>
            <consortium name="The Broad Institute Genome Sequencing Center for Infectious Disease"/>
            <person name="Wu L."/>
            <person name="Ma J."/>
        </authorList>
    </citation>
    <scope>NUCLEOTIDE SEQUENCE [LARGE SCALE GENOMIC DNA]</scope>
    <source>
        <strain evidence="8 9">JCM 12696</strain>
    </source>
</reference>
<evidence type="ECO:0000256" key="4">
    <source>
        <dbReference type="ARBA" id="ARBA00022857"/>
    </source>
</evidence>
<evidence type="ECO:0000256" key="1">
    <source>
        <dbReference type="ARBA" id="ARBA00004496"/>
    </source>
</evidence>
<dbReference type="Proteomes" id="UP001501371">
    <property type="component" value="Unassembled WGS sequence"/>
</dbReference>
<dbReference type="InterPro" id="IPR011032">
    <property type="entry name" value="GroES-like_sf"/>
</dbReference>
<keyword evidence="9" id="KW-1185">Reference proteome</keyword>
<dbReference type="Pfam" id="PF08240">
    <property type="entry name" value="ADH_N"/>
    <property type="match status" value="1"/>
</dbReference>
<comment type="subcellular location">
    <subcellularLocation>
        <location evidence="1">Cytoplasm</location>
    </subcellularLocation>
</comment>
<dbReference type="PANTHER" id="PTHR44154:SF1">
    <property type="entry name" value="QUINONE OXIDOREDUCTASE"/>
    <property type="match status" value="1"/>
</dbReference>
<sequence length="356" mass="37286">MGVPETMRAVRITEHGGPEVLELTEVTVPTPRAGEVLVQVSAVALNNTDLWTREGAYGRPGDPEALSGWRGPIGFPRVQGADVAGRVVAVGADADESLVGRRVVVDPAVYDAEGPDANPVGLMGSERDGGYAEYVTASAERVHDVTASPLTDDQLATLPTAYGTALGMIERGRLRAGETVLVSGASGGVGVALVQIARARGARVLAISSGPKIDAVREAGAHDVIDRARDITEQIRAAAPEGIDVALDVVAGDLVTEGLPLLREGGRWVVAGALGGYDVAFDVRRLYLHNAQVIGSAMHTPTHFDLLMDLARRAEIQPVVAATFPLDRAAQAQEELARRAHVGKLVLHPGPWAATD</sequence>
<proteinExistence type="predicted"/>
<dbReference type="InterPro" id="IPR051603">
    <property type="entry name" value="Zinc-ADH_QOR/CCCR"/>
</dbReference>
<name>A0ABN1UTX4_9ACTN</name>
<dbReference type="InterPro" id="IPR036291">
    <property type="entry name" value="NAD(P)-bd_dom_sf"/>
</dbReference>
<evidence type="ECO:0000256" key="6">
    <source>
        <dbReference type="ARBA" id="ARBA00022990"/>
    </source>
</evidence>
<feature type="domain" description="Enoyl reductase (ER)" evidence="7">
    <location>
        <begin position="16"/>
        <end position="347"/>
    </location>
</feature>